<evidence type="ECO:0000256" key="6">
    <source>
        <dbReference type="ARBA" id="ARBA00023163"/>
    </source>
</evidence>
<feature type="domain" description="tRNA nucleotidyltransferase/poly(A) polymerase RNA and SrmB- binding" evidence="12">
    <location>
        <begin position="206"/>
        <end position="267"/>
    </location>
</feature>
<keyword evidence="5 7" id="KW-0694">RNA-binding</keyword>
<evidence type="ECO:0000256" key="3">
    <source>
        <dbReference type="ARBA" id="ARBA00022741"/>
    </source>
</evidence>
<dbReference type="CDD" id="cd05398">
    <property type="entry name" value="NT_ClassII-CCAase"/>
    <property type="match status" value="1"/>
</dbReference>
<evidence type="ECO:0000313" key="13">
    <source>
        <dbReference type="EMBL" id="MDO6424373.1"/>
    </source>
</evidence>
<dbReference type="EC" id="2.7.7.19" evidence="7"/>
<dbReference type="SUPFAM" id="SSF81301">
    <property type="entry name" value="Nucleotidyltransferase"/>
    <property type="match status" value="1"/>
</dbReference>
<evidence type="ECO:0000256" key="7">
    <source>
        <dbReference type="HAMAP-Rule" id="MF_00957"/>
    </source>
</evidence>
<feature type="compositionally biased region" description="Basic residues" evidence="9">
    <location>
        <begin position="427"/>
        <end position="443"/>
    </location>
</feature>
<dbReference type="HAMAP" id="MF_00957">
    <property type="entry name" value="PolyA_pol"/>
    <property type="match status" value="1"/>
</dbReference>
<feature type="active site" evidence="7">
    <location>
        <position position="67"/>
    </location>
</feature>
<evidence type="ECO:0000259" key="10">
    <source>
        <dbReference type="Pfam" id="PF01743"/>
    </source>
</evidence>
<evidence type="ECO:0000256" key="2">
    <source>
        <dbReference type="ARBA" id="ARBA00022679"/>
    </source>
</evidence>
<comment type="function">
    <text evidence="7">Adds poly(A) tail to the 3' end of many RNAs, which usually targets these RNAs for decay. Plays a significant role in the global control of gene expression, through influencing the rate of transcript degradation, and in the general RNA quality control.</text>
</comment>
<keyword evidence="4 7" id="KW-0067">ATP-binding</keyword>
<dbReference type="InterPro" id="IPR010206">
    <property type="entry name" value="PolA_pol_I"/>
</dbReference>
<evidence type="ECO:0000256" key="4">
    <source>
        <dbReference type="ARBA" id="ARBA00022840"/>
    </source>
</evidence>
<feature type="active site" evidence="7">
    <location>
        <position position="69"/>
    </location>
</feature>
<dbReference type="GO" id="GO:0006397">
    <property type="term" value="P:mRNA processing"/>
    <property type="evidence" value="ECO:0007669"/>
    <property type="project" value="UniProtKB-KW"/>
</dbReference>
<evidence type="ECO:0000313" key="14">
    <source>
        <dbReference type="Proteomes" id="UP001169760"/>
    </source>
</evidence>
<keyword evidence="3 7" id="KW-0547">Nucleotide-binding</keyword>
<dbReference type="Proteomes" id="UP001169760">
    <property type="component" value="Unassembled WGS sequence"/>
</dbReference>
<organism evidence="13 14">
    <name type="scientific">Saccharophagus degradans</name>
    <dbReference type="NCBI Taxonomy" id="86304"/>
    <lineage>
        <taxon>Bacteria</taxon>
        <taxon>Pseudomonadati</taxon>
        <taxon>Pseudomonadota</taxon>
        <taxon>Gammaproteobacteria</taxon>
        <taxon>Cellvibrionales</taxon>
        <taxon>Cellvibrionaceae</taxon>
        <taxon>Saccharophagus</taxon>
    </lineage>
</organism>
<dbReference type="GO" id="GO:0005524">
    <property type="term" value="F:ATP binding"/>
    <property type="evidence" value="ECO:0007669"/>
    <property type="project" value="UniProtKB-UniRule"/>
</dbReference>
<feature type="region of interest" description="Disordered" evidence="9">
    <location>
        <begin position="420"/>
        <end position="443"/>
    </location>
</feature>
<evidence type="ECO:0000256" key="5">
    <source>
        <dbReference type="ARBA" id="ARBA00022884"/>
    </source>
</evidence>
<dbReference type="AlphaFoldDB" id="A0AAW7XCB7"/>
<dbReference type="Gene3D" id="3.30.460.10">
    <property type="entry name" value="Beta Polymerase, domain 2"/>
    <property type="match status" value="1"/>
</dbReference>
<dbReference type="Pfam" id="PF12627">
    <property type="entry name" value="PolyA_pol_RNAbd"/>
    <property type="match status" value="1"/>
</dbReference>
<dbReference type="InterPro" id="IPR025866">
    <property type="entry name" value="PolyA_pol_arg_C_dom"/>
</dbReference>
<dbReference type="Gene3D" id="1.10.3090.10">
    <property type="entry name" value="cca-adding enzyme, domain 2"/>
    <property type="match status" value="1"/>
</dbReference>
<dbReference type="RefSeq" id="WP_303493718.1">
    <property type="nucleotide sequence ID" value="NZ_JAUOPB010000014.1"/>
</dbReference>
<feature type="domain" description="Poly A polymerase head" evidence="10">
    <location>
        <begin position="49"/>
        <end position="179"/>
    </location>
</feature>
<dbReference type="GO" id="GO:0043633">
    <property type="term" value="P:polyadenylation-dependent RNA catabolic process"/>
    <property type="evidence" value="ECO:0007669"/>
    <property type="project" value="InterPro"/>
</dbReference>
<feature type="domain" description="Polymerase A arginine-rich C-terminal" evidence="11">
    <location>
        <begin position="322"/>
        <end position="438"/>
    </location>
</feature>
<keyword evidence="13" id="KW-0548">Nucleotidyltransferase</keyword>
<dbReference type="InterPro" id="IPR043519">
    <property type="entry name" value="NT_sf"/>
</dbReference>
<dbReference type="InterPro" id="IPR032828">
    <property type="entry name" value="PolyA_RNA-bd"/>
</dbReference>
<dbReference type="PANTHER" id="PTHR43051:SF1">
    <property type="entry name" value="POLYNUCLEOTIDE ADENYLYLTRANSFERASE FAMILY PROTEIN"/>
    <property type="match status" value="1"/>
</dbReference>
<keyword evidence="2 7" id="KW-0808">Transferase</keyword>
<comment type="catalytic activity">
    <reaction evidence="7">
        <text>RNA(n) + ATP = RNA(n)-3'-adenine ribonucleotide + diphosphate</text>
        <dbReference type="Rhea" id="RHEA:11332"/>
        <dbReference type="Rhea" id="RHEA-COMP:14527"/>
        <dbReference type="Rhea" id="RHEA-COMP:17347"/>
        <dbReference type="ChEBI" id="CHEBI:30616"/>
        <dbReference type="ChEBI" id="CHEBI:33019"/>
        <dbReference type="ChEBI" id="CHEBI:140395"/>
        <dbReference type="ChEBI" id="CHEBI:173115"/>
        <dbReference type="EC" id="2.7.7.19"/>
    </reaction>
</comment>
<evidence type="ECO:0000259" key="12">
    <source>
        <dbReference type="Pfam" id="PF12627"/>
    </source>
</evidence>
<protein>
    <recommendedName>
        <fullName evidence="7">Poly(A) polymerase I</fullName>
        <shortName evidence="7">PAP I</shortName>
        <ecNumber evidence="7">2.7.7.19</ecNumber>
    </recommendedName>
</protein>
<accession>A0AAW7XCB7</accession>
<keyword evidence="1 7" id="KW-0507">mRNA processing</keyword>
<dbReference type="EMBL" id="JAUOPB010000014">
    <property type="protein sequence ID" value="MDO6424373.1"/>
    <property type="molecule type" value="Genomic_DNA"/>
</dbReference>
<dbReference type="InterPro" id="IPR052191">
    <property type="entry name" value="tRNA_ntf/polyA_polymerase_I"/>
</dbReference>
<gene>
    <name evidence="7 13" type="primary">pcnB</name>
    <name evidence="13" type="ORF">Q4521_17945</name>
</gene>
<evidence type="ECO:0000256" key="1">
    <source>
        <dbReference type="ARBA" id="ARBA00022664"/>
    </source>
</evidence>
<comment type="caution">
    <text evidence="13">The sequence shown here is derived from an EMBL/GenBank/DDBJ whole genome shotgun (WGS) entry which is preliminary data.</text>
</comment>
<dbReference type="GO" id="GO:0003723">
    <property type="term" value="F:RNA binding"/>
    <property type="evidence" value="ECO:0007669"/>
    <property type="project" value="UniProtKB-UniRule"/>
</dbReference>
<proteinExistence type="inferred from homology"/>
<dbReference type="SUPFAM" id="SSF81891">
    <property type="entry name" value="Poly A polymerase C-terminal region-like"/>
    <property type="match status" value="1"/>
</dbReference>
<name>A0AAW7XCB7_9GAMM</name>
<dbReference type="NCBIfam" id="TIGR01942">
    <property type="entry name" value="pcnB"/>
    <property type="match status" value="1"/>
</dbReference>
<evidence type="ECO:0000259" key="11">
    <source>
        <dbReference type="Pfam" id="PF12626"/>
    </source>
</evidence>
<dbReference type="InterPro" id="IPR002646">
    <property type="entry name" value="PolA_pol_head_dom"/>
</dbReference>
<evidence type="ECO:0000256" key="8">
    <source>
        <dbReference type="RuleBase" id="RU003953"/>
    </source>
</evidence>
<feature type="active site" evidence="7">
    <location>
        <position position="148"/>
    </location>
</feature>
<sequence>MLKKLFKLFEPSAAASQTIAEQDHGIDSHDISHASYKTIEQLQRAGYEAYLVGGGVRDLLLDAAPKDFDVATSATPEQVRKVFRNARIIGKRFRIVHVRFGREIIEVTTFRGSHTDARSSRDASQSDTGVLLRDNVYGDIKSDAMRRDFTINALYYNPINGEVLDFCGGLKDLKNRTIRIIGDPEERYKEDPVRLLRAARFAGKLGFNIDPVTEKPIREHADYLAHIPSARLFEEVLKLFMSGQATATLNKLRDYDLFKYLFPATNHCLDHGTDFDRRLVEQATINTDKRIRQGKRITPAFIYAAFLWSPLQASMRPLIQDQKMSPQEAMLQASQGIISQQLACTAIPKRFLIPMRDIWQLQLRLPRRDRGKAYATLEHQRFRAGYDFLLLREEAGENVEGLGDWWTKFQFAPEEEREAMIAQIAPPRRRNPRKRRSKKPAQS</sequence>
<dbReference type="Pfam" id="PF01743">
    <property type="entry name" value="PolyA_pol"/>
    <property type="match status" value="1"/>
</dbReference>
<dbReference type="PANTHER" id="PTHR43051">
    <property type="entry name" value="POLYNUCLEOTIDE ADENYLYLTRANSFERASE FAMILY PROTEIN"/>
    <property type="match status" value="1"/>
</dbReference>
<comment type="similarity">
    <text evidence="7 8">Belongs to the tRNA nucleotidyltransferase/poly(A) polymerase family.</text>
</comment>
<dbReference type="Pfam" id="PF12626">
    <property type="entry name" value="PolyA_pol_arg_C"/>
    <property type="match status" value="1"/>
</dbReference>
<evidence type="ECO:0000256" key="9">
    <source>
        <dbReference type="SAM" id="MobiDB-lite"/>
    </source>
</evidence>
<keyword evidence="6 7" id="KW-0804">Transcription</keyword>
<dbReference type="FunFam" id="3.30.460.10:FF:000035">
    <property type="entry name" value="Poly(A) polymerase I"/>
    <property type="match status" value="1"/>
</dbReference>
<reference evidence="13" key="1">
    <citation type="submission" date="2023-07" db="EMBL/GenBank/DDBJ databases">
        <title>Genome content predicts the carbon catabolic preferences of heterotrophic bacteria.</title>
        <authorList>
            <person name="Gralka M."/>
        </authorList>
    </citation>
    <scope>NUCLEOTIDE SEQUENCE</scope>
    <source>
        <strain evidence="13">I3M17_2</strain>
    </source>
</reference>
<dbReference type="GO" id="GO:1990817">
    <property type="term" value="F:poly(A) RNA polymerase activity"/>
    <property type="evidence" value="ECO:0007669"/>
    <property type="project" value="UniProtKB-UniRule"/>
</dbReference>